<comment type="caution">
    <text evidence="2">The sequence shown here is derived from an EMBL/GenBank/DDBJ whole genome shotgun (WGS) entry which is preliminary data.</text>
</comment>
<dbReference type="EMBL" id="QPEX01000010">
    <property type="protein sequence ID" value="RCS54503.1"/>
    <property type="molecule type" value="Genomic_DNA"/>
</dbReference>
<reference evidence="2 3" key="1">
    <citation type="submission" date="2018-07" db="EMBL/GenBank/DDBJ databases">
        <title>Comparative genomes isolates from brazilian mangrove.</title>
        <authorList>
            <person name="De Araujo J.E."/>
            <person name="Taketani R.G."/>
            <person name="Silva M.C.P."/>
            <person name="Lourenco M.V."/>
            <person name="Oliveira V.M."/>
            <person name="Andreote F.D."/>
        </authorList>
    </citation>
    <scope>NUCLEOTIDE SEQUENCE [LARGE SCALE GENOMIC DNA]</scope>
    <source>
        <strain evidence="2 3">HEX PRIS-MGV</strain>
    </source>
</reference>
<sequence length="95" mass="10496">MCRWHPAGVKQKPGQQGLPGKMPGAPETGLTSFWFHTQNSCPAFSLSKNDLTKFILKTPLTVCFEYVSWTSPAADKIRTAHGKTPDPLARIQMLP</sequence>
<organism evidence="2 3">
    <name type="scientific">Bremerella cremea</name>
    <dbReference type="NCBI Taxonomy" id="1031537"/>
    <lineage>
        <taxon>Bacteria</taxon>
        <taxon>Pseudomonadati</taxon>
        <taxon>Planctomycetota</taxon>
        <taxon>Planctomycetia</taxon>
        <taxon>Pirellulales</taxon>
        <taxon>Pirellulaceae</taxon>
        <taxon>Bremerella</taxon>
    </lineage>
</organism>
<dbReference type="Proteomes" id="UP000253562">
    <property type="component" value="Unassembled WGS sequence"/>
</dbReference>
<name>A0A368KVN3_9BACT</name>
<evidence type="ECO:0000256" key="1">
    <source>
        <dbReference type="SAM" id="MobiDB-lite"/>
    </source>
</evidence>
<evidence type="ECO:0000313" key="3">
    <source>
        <dbReference type="Proteomes" id="UP000253562"/>
    </source>
</evidence>
<accession>A0A368KVN3</accession>
<evidence type="ECO:0000313" key="2">
    <source>
        <dbReference type="EMBL" id="RCS54503.1"/>
    </source>
</evidence>
<proteinExistence type="predicted"/>
<dbReference type="AlphaFoldDB" id="A0A368KVN3"/>
<gene>
    <name evidence="2" type="ORF">DTL42_05020</name>
</gene>
<protein>
    <submittedName>
        <fullName evidence="2">Uncharacterized protein</fullName>
    </submittedName>
</protein>
<feature type="region of interest" description="Disordered" evidence="1">
    <location>
        <begin position="1"/>
        <end position="23"/>
    </location>
</feature>